<dbReference type="AlphaFoldDB" id="A0AAV4LNF7"/>
<comment type="caution">
    <text evidence="1">The sequence shown here is derived from an EMBL/GenBank/DDBJ whole genome shotgun (WGS) entry which is preliminary data.</text>
</comment>
<organism evidence="1 2">
    <name type="scientific">Babesia caballi</name>
    <dbReference type="NCBI Taxonomy" id="5871"/>
    <lineage>
        <taxon>Eukaryota</taxon>
        <taxon>Sar</taxon>
        <taxon>Alveolata</taxon>
        <taxon>Apicomplexa</taxon>
        <taxon>Aconoidasida</taxon>
        <taxon>Piroplasmida</taxon>
        <taxon>Babesiidae</taxon>
        <taxon>Babesia</taxon>
    </lineage>
</organism>
<gene>
    <name evidence="1" type="ORF">BcabD6B2_07890</name>
</gene>
<name>A0AAV4LNF7_BABCB</name>
<proteinExistence type="predicted"/>
<evidence type="ECO:0000313" key="2">
    <source>
        <dbReference type="Proteomes" id="UP001497744"/>
    </source>
</evidence>
<dbReference type="EMBL" id="BPLF01000001">
    <property type="protein sequence ID" value="GIX61354.1"/>
    <property type="molecule type" value="Genomic_DNA"/>
</dbReference>
<protein>
    <submittedName>
        <fullName evidence="1">Secreted antigen 1</fullName>
    </submittedName>
</protein>
<dbReference type="Proteomes" id="UP001497744">
    <property type="component" value="Unassembled WGS sequence"/>
</dbReference>
<sequence>MTGCTNVPPPKSLKDALDFAGVLCVNNGLKDLVGKELEDRVAKALGLRDPPKSVADGGNHAKTISQNFNDVLTKLNELRELIIDTSHHGSYESYDSLKESSHDASCVDVCVTHILGVLPQLYGTLSYLKFKVDSSNGNLGGGGWSVDKCNAVSNGATGTLSAWLKDSNTSPAGVPSAVESDVKLLPGGYKTVVLSSQTGGTLKSKVGALVTGAGGGDGGYLHNLLLDVCLISEFSTCNISVYLVILAALSENATSSFQNDITRYPGLEAVLKTLHDTLNLFTPEQSGGEDAYLTALFKGSPHVYSKRLINTVAKHLEWLNGILTSLTASLNTLKGDSTKWEQTDLQEAKTSGLFGYSFSFGGKWKSNWDDNCKNQIPEATNKLIDDLTTFQQILKQHFLTTEPNGSGSSAGSIAGSLLGTATLGGAGAAVALNVGGVTTALKGAIGIFK</sequence>
<dbReference type="RefSeq" id="XP_067713425.1">
    <property type="nucleotide sequence ID" value="XM_067857324.1"/>
</dbReference>
<reference evidence="1 2" key="1">
    <citation type="submission" date="2021-06" db="EMBL/GenBank/DDBJ databases">
        <title>Genome sequence of Babesia caballi.</title>
        <authorList>
            <person name="Yamagishi J."/>
            <person name="Kidaka T."/>
            <person name="Ochi A."/>
        </authorList>
    </citation>
    <scope>NUCLEOTIDE SEQUENCE [LARGE SCALE GENOMIC DNA]</scope>
    <source>
        <strain evidence="1">USDA-D6B2</strain>
    </source>
</reference>
<keyword evidence="2" id="KW-1185">Reference proteome</keyword>
<evidence type="ECO:0000313" key="1">
    <source>
        <dbReference type="EMBL" id="GIX61354.1"/>
    </source>
</evidence>
<accession>A0AAV4LNF7</accession>
<dbReference type="GeneID" id="94192837"/>